<accession>A0ABS6BHA0</accession>
<dbReference type="InterPro" id="IPR050708">
    <property type="entry name" value="T6SS_VgrG/RHS"/>
</dbReference>
<proteinExistence type="predicted"/>
<evidence type="ECO:0008006" key="5">
    <source>
        <dbReference type="Google" id="ProtNLM"/>
    </source>
</evidence>
<dbReference type="PANTHER" id="PTHR32305">
    <property type="match status" value="1"/>
</dbReference>
<dbReference type="RefSeq" id="WP_216322544.1">
    <property type="nucleotide sequence ID" value="NZ_JAHKRT010000003.1"/>
</dbReference>
<feature type="region of interest" description="Disordered" evidence="1">
    <location>
        <begin position="582"/>
        <end position="603"/>
    </location>
</feature>
<dbReference type="PANTHER" id="PTHR32305:SF15">
    <property type="entry name" value="PROTEIN RHSA-RELATED"/>
    <property type="match status" value="1"/>
</dbReference>
<evidence type="ECO:0000313" key="4">
    <source>
        <dbReference type="Proteomes" id="UP000776276"/>
    </source>
</evidence>
<dbReference type="InterPro" id="IPR006530">
    <property type="entry name" value="YD"/>
</dbReference>
<evidence type="ECO:0000256" key="2">
    <source>
        <dbReference type="SAM" id="SignalP"/>
    </source>
</evidence>
<dbReference type="NCBIfam" id="TIGR01643">
    <property type="entry name" value="YD_repeat_2x"/>
    <property type="match status" value="1"/>
</dbReference>
<dbReference type="NCBIfam" id="TIGR03696">
    <property type="entry name" value="Rhs_assc_core"/>
    <property type="match status" value="1"/>
</dbReference>
<sequence>MKRLDSENGFVRPRQARTAMSRHTGFALAALLGSASLPTLVQAQIVAPAPVPVRQVIDANGVDLFAGTFNFSAPSMTIGHGDATMAYTRRWAGNGWTDEYNVYLYKNGSTLTVSLGGQSDSFTVSGSTFTPTEGNGSTLTFNGTNIYTYSRADGMVIHFNKTYGKRISDTFNEGLASDITYASGAQVSLTYTTVMPCATWKELSDGPVCTSRYTLSRLQSAGNAYGYRVVYGYAEDNYDDSIGVDNSLWSTLTSVRVDNVATGANGLASTGLNTTWIVGGERFETVTDPLGHATQFHLNPTGQLIGIRTPTSASENVTLGYAAGRISSVTTPAGTVSYAAVDAGGARTVTATDGLSHSTTYVFDIASRRMTSTTNALSETTSYSYDGNGRLVQVTRPEGDYTHYTYDGRGNLTETRIVAKPGPAPQPADIVISASFPSSCLTTAACNKPSTTTDARGNVTSYSYDIDTGQIQSMTRPAVNGVSPQTRYGYFSIGGVSLLTDISSCQKSASCAGTADEVKIHISHDANKQPNSITTSAGDNSLSATTATGYDYRGNVIAVDGPLAGGADTTVTTYNAMRQPMVTVEPDPDGSGPRRSRAASRTYDAEGRLTSVARGTANADGSGFVSLQESRASYDGAGRMLTQSLTSGGTTHSLRQYSYDTASRLDCATLRMNPAAFGALPASACTAGTAGSFGPDRITKYGYDAADRQTSVTTALGTSAAQTISTSWTANGRQASLTDGKGNVTAFAYDRFDRLFRTYYPNQAGGGSSTTDYEELTYDPASNVSVRRLRNGNTIAYFYDALNRLSTKNLPTGNSNLNPAYSYDNFDRIVTATNANDLYNTSTAFTYDALGRKTSETSGLNGTSLTKTMGYDLAGHRTRLTWPDNFSVYFDYDPSGMTTSVHEDGATSGPGLLATFGYDDLGRRTTLTRGNGTMTSYGYDDASRLTALSQDMPGSGWDQIQGFSYNPAGQIMQQTRSNDLYAYTGAANGAASYGTNGLNQYTPPAPGVASPGYDPRGNLSSLGGLALSYSAENELVLAGTSRFYYDALHRLVYSSGVSARSDRDGDDLIAMYDASGNLLRRFVFGPGVDEPLVWYNGTGTADRRWLHADERGSITAITNATGGVLSINTYDEYGNPGAGNQGRFQYTGQAWQSEAGMYYYKARMYVPSLGRFAQTDPIGYAAGPNLYNYVGSDPINATDPMGLDTTSNGGRGTANPGCATDLGVTYCGGTGGPSDAGEIILTPPPAPSAVTGSLSTGYVGVQGGISLAGAAGSPQKDKSTFDKFKDCAAAQYGLGDGKAEAGLDLAKIGSEIASLPVFKPLVGIPVIGESSSFTNVLNYTSFKLGLNARFEGAAARSFTKAAFGSVRIATVLGRANVVIGGALLAYDAAAIGICTARGD</sequence>
<name>A0ABS6BHA0_9SPHN</name>
<dbReference type="EMBL" id="JAHKRT010000003">
    <property type="protein sequence ID" value="MBU3077678.1"/>
    <property type="molecule type" value="Genomic_DNA"/>
</dbReference>
<keyword evidence="2" id="KW-0732">Signal</keyword>
<comment type="caution">
    <text evidence="3">The sequence shown here is derived from an EMBL/GenBank/DDBJ whole genome shotgun (WGS) entry which is preliminary data.</text>
</comment>
<feature type="chain" id="PRO_5047252022" description="RHS repeat-associated core domain-containing protein" evidence="2">
    <location>
        <begin position="44"/>
        <end position="1399"/>
    </location>
</feature>
<dbReference type="InterPro" id="IPR031325">
    <property type="entry name" value="RHS_repeat"/>
</dbReference>
<evidence type="ECO:0000313" key="3">
    <source>
        <dbReference type="EMBL" id="MBU3077678.1"/>
    </source>
</evidence>
<gene>
    <name evidence="3" type="ORF">KOF26_07330</name>
</gene>
<dbReference type="Pfam" id="PF05593">
    <property type="entry name" value="RHS_repeat"/>
    <property type="match status" value="1"/>
</dbReference>
<dbReference type="Proteomes" id="UP000776276">
    <property type="component" value="Unassembled WGS sequence"/>
</dbReference>
<evidence type="ECO:0000256" key="1">
    <source>
        <dbReference type="SAM" id="MobiDB-lite"/>
    </source>
</evidence>
<keyword evidence="4" id="KW-1185">Reference proteome</keyword>
<organism evidence="3 4">
    <name type="scientific">Sphingomonas quercus</name>
    <dbReference type="NCBI Taxonomy" id="2842451"/>
    <lineage>
        <taxon>Bacteria</taxon>
        <taxon>Pseudomonadati</taxon>
        <taxon>Pseudomonadota</taxon>
        <taxon>Alphaproteobacteria</taxon>
        <taxon>Sphingomonadales</taxon>
        <taxon>Sphingomonadaceae</taxon>
        <taxon>Sphingomonas</taxon>
    </lineage>
</organism>
<dbReference type="InterPro" id="IPR022385">
    <property type="entry name" value="Rhs_assc_core"/>
</dbReference>
<feature type="signal peptide" evidence="2">
    <location>
        <begin position="1"/>
        <end position="43"/>
    </location>
</feature>
<reference evidence="3 4" key="1">
    <citation type="submission" date="2021-06" db="EMBL/GenBank/DDBJ databases">
        <title>Sphingomonas sp. XMGL2, whole genome shotgun sequencing project.</title>
        <authorList>
            <person name="Zhao G."/>
            <person name="Shen L."/>
        </authorList>
    </citation>
    <scope>NUCLEOTIDE SEQUENCE [LARGE SCALE GENOMIC DNA]</scope>
    <source>
        <strain evidence="3 4">XMGL2</strain>
    </source>
</reference>
<protein>
    <recommendedName>
        <fullName evidence="5">RHS repeat-associated core domain-containing protein</fullName>
    </recommendedName>
</protein>